<dbReference type="RefSeq" id="WP_010829311.1">
    <property type="nucleotide sequence ID" value="NZ_KB944856.1"/>
</dbReference>
<evidence type="ECO:0000256" key="1">
    <source>
        <dbReference type="SAM" id="Phobius"/>
    </source>
</evidence>
<dbReference type="AlphaFoldDB" id="R3JX08"/>
<dbReference type="Proteomes" id="UP000013638">
    <property type="component" value="Unassembled WGS sequence"/>
</dbReference>
<protein>
    <submittedName>
        <fullName evidence="2">Uncharacterized protein</fullName>
    </submittedName>
</protein>
<dbReference type="HOGENOM" id="CLU_1675176_0_0_9"/>
<keyword evidence="1" id="KW-0812">Transmembrane</keyword>
<name>R3JX08_ENTFL</name>
<keyword evidence="1" id="KW-0472">Membrane</keyword>
<keyword evidence="1" id="KW-1133">Transmembrane helix</keyword>
<reference evidence="2 3" key="1">
    <citation type="submission" date="2013-02" db="EMBL/GenBank/DDBJ databases">
        <title>The Genome Sequence of Enterococcus faecalis ATCC_6055.</title>
        <authorList>
            <consortium name="The Broad Institute Genome Sequencing Platform"/>
            <consortium name="The Broad Institute Genome Sequencing Center for Infectious Disease"/>
            <person name="Earl A.M."/>
            <person name="Gilmore M.S."/>
            <person name="Lebreton F."/>
            <person name="Walker B."/>
            <person name="Young S.K."/>
            <person name="Zeng Q."/>
            <person name="Gargeya S."/>
            <person name="Fitzgerald M."/>
            <person name="Haas B."/>
            <person name="Abouelleil A."/>
            <person name="Alvarado L."/>
            <person name="Arachchi H.M."/>
            <person name="Berlin A.M."/>
            <person name="Chapman S.B."/>
            <person name="Dewar J."/>
            <person name="Goldberg J."/>
            <person name="Griggs A."/>
            <person name="Gujja S."/>
            <person name="Hansen M."/>
            <person name="Howarth C."/>
            <person name="Imamovic A."/>
            <person name="Larimer J."/>
            <person name="McCowan C."/>
            <person name="Murphy C."/>
            <person name="Neiman D."/>
            <person name="Pearson M."/>
            <person name="Priest M."/>
            <person name="Roberts A."/>
            <person name="Saif S."/>
            <person name="Shea T."/>
            <person name="Sisk P."/>
            <person name="Sykes S."/>
            <person name="Wortman J."/>
            <person name="Nusbaum C."/>
            <person name="Birren B."/>
        </authorList>
    </citation>
    <scope>NUCLEOTIDE SEQUENCE [LARGE SCALE GENOMIC DNA]</scope>
    <source>
        <strain evidence="2 3">ATCC 6055</strain>
    </source>
</reference>
<organism evidence="2 3">
    <name type="scientific">Enterococcus faecalis ATCC 6055</name>
    <dbReference type="NCBI Taxonomy" id="1169311"/>
    <lineage>
        <taxon>Bacteria</taxon>
        <taxon>Bacillati</taxon>
        <taxon>Bacillota</taxon>
        <taxon>Bacilli</taxon>
        <taxon>Lactobacillales</taxon>
        <taxon>Enterococcaceae</taxon>
        <taxon>Enterococcus</taxon>
    </lineage>
</organism>
<feature type="transmembrane region" description="Helical" evidence="1">
    <location>
        <begin position="99"/>
        <end position="123"/>
    </location>
</feature>
<sequence>MDINKIFDYLKITTKRSVTVNVLLLILITKLLFKNDWDIIIKTPVINKIFNFIPTSQLLSLANILSYLVFAFFILIAVFEGLNKLYSVRQYPYYLRTEKLFGITETIFDLLAISCLLFLITTTKISIHTILNPKFLLSLVSVLGNLRLTFLINLNDN</sequence>
<accession>R3JX08</accession>
<evidence type="ECO:0000313" key="2">
    <source>
        <dbReference type="EMBL" id="EOK05935.1"/>
    </source>
</evidence>
<evidence type="ECO:0000313" key="3">
    <source>
        <dbReference type="Proteomes" id="UP000013638"/>
    </source>
</evidence>
<proteinExistence type="predicted"/>
<dbReference type="EMBL" id="ASDZ01000055">
    <property type="protein sequence ID" value="EOK05935.1"/>
    <property type="molecule type" value="Genomic_DNA"/>
</dbReference>
<feature type="transmembrane region" description="Helical" evidence="1">
    <location>
        <begin position="135"/>
        <end position="154"/>
    </location>
</feature>
<gene>
    <name evidence="2" type="ORF">WOU_03189</name>
</gene>
<feature type="transmembrane region" description="Helical" evidence="1">
    <location>
        <begin position="58"/>
        <end position="79"/>
    </location>
</feature>
<comment type="caution">
    <text evidence="2">The sequence shown here is derived from an EMBL/GenBank/DDBJ whole genome shotgun (WGS) entry which is preliminary data.</text>
</comment>